<gene>
    <name evidence="3" type="ORF">ASAP_1278</name>
</gene>
<dbReference type="InterPro" id="IPR004482">
    <property type="entry name" value="Mg_chelat-rel"/>
</dbReference>
<comment type="caution">
    <text evidence="3">The sequence shown here is derived from an EMBL/GenBank/DDBJ whole genome shotgun (WGS) entry which is preliminary data.</text>
</comment>
<dbReference type="NCBIfam" id="TIGR00368">
    <property type="entry name" value="YifB family Mg chelatase-like AAA ATPase"/>
    <property type="match status" value="1"/>
</dbReference>
<dbReference type="PANTHER" id="PTHR32039:SF7">
    <property type="entry name" value="COMPETENCE PROTEIN COMM"/>
    <property type="match status" value="1"/>
</dbReference>
<dbReference type="GO" id="GO:0005524">
    <property type="term" value="F:ATP binding"/>
    <property type="evidence" value="ECO:0007669"/>
    <property type="project" value="InterPro"/>
</dbReference>
<dbReference type="RefSeq" id="WP_023977469.1">
    <property type="nucleotide sequence ID" value="NZ_CBLX010000009.1"/>
</dbReference>
<evidence type="ECO:0000259" key="2">
    <source>
        <dbReference type="SMART" id="SM00382"/>
    </source>
</evidence>
<dbReference type="InterPro" id="IPR000523">
    <property type="entry name" value="Mg_chelatse_chII-like_cat_dom"/>
</dbReference>
<dbReference type="Pfam" id="PF13541">
    <property type="entry name" value="ChlI"/>
    <property type="match status" value="1"/>
</dbReference>
<dbReference type="AlphaFoldDB" id="A0A060QF62"/>
<organism evidence="3 4">
    <name type="scientific">Asaia bogorensis</name>
    <dbReference type="NCBI Taxonomy" id="91915"/>
    <lineage>
        <taxon>Bacteria</taxon>
        <taxon>Pseudomonadati</taxon>
        <taxon>Pseudomonadota</taxon>
        <taxon>Alphaproteobacteria</taxon>
        <taxon>Acetobacterales</taxon>
        <taxon>Acetobacteraceae</taxon>
        <taxon>Asaia</taxon>
    </lineage>
</organism>
<dbReference type="InterPro" id="IPR025158">
    <property type="entry name" value="Mg_chelat-rel_C"/>
</dbReference>
<dbReference type="Proteomes" id="UP000027583">
    <property type="component" value="Unassembled WGS sequence"/>
</dbReference>
<reference evidence="3 4" key="2">
    <citation type="journal article" date="2014" name="PLoS ONE">
        <title>Evolution of mitochondria reconstructed from the energy metabolism of living bacteria.</title>
        <authorList>
            <person name="Degli Esposti M."/>
            <person name="Chouaia B."/>
            <person name="Comandatore F."/>
            <person name="Crotti E."/>
            <person name="Sassera D."/>
            <person name="Lievens P.M."/>
            <person name="Daffonchio D."/>
            <person name="Bandi C."/>
        </authorList>
    </citation>
    <scope>NUCLEOTIDE SEQUENCE [LARGE SCALE GENOMIC DNA]</scope>
    <source>
        <strain evidence="3 4">SF2.1</strain>
    </source>
</reference>
<feature type="domain" description="AAA+ ATPase" evidence="2">
    <location>
        <begin position="218"/>
        <end position="403"/>
    </location>
</feature>
<comment type="similarity">
    <text evidence="1">Belongs to the Mg-chelatase subunits D/I family. ComM subfamily.</text>
</comment>
<accession>A0A060QF62</accession>
<dbReference type="EMBL" id="CBLX010000009">
    <property type="protein sequence ID" value="CDG39323.1"/>
    <property type="molecule type" value="Genomic_DNA"/>
</dbReference>
<reference evidence="3 4" key="1">
    <citation type="journal article" date="2014" name="Genome Biol. Evol.">
        <title>Acetic acid bacteria genomes reveal functional traits for adaptation to life in insect guts.</title>
        <authorList>
            <person name="Chouaia B."/>
            <person name="Gaiarsa S."/>
            <person name="Crotti E."/>
            <person name="Comandatore F."/>
            <person name="Degli Esposti M."/>
            <person name="Ricci I."/>
            <person name="Alma A."/>
            <person name="Favia G."/>
            <person name="Bandi C."/>
            <person name="Daffonchio D."/>
        </authorList>
    </citation>
    <scope>NUCLEOTIDE SEQUENCE [LARGE SCALE GENOMIC DNA]</scope>
    <source>
        <strain evidence="3 4">SF2.1</strain>
    </source>
</reference>
<dbReference type="InterPro" id="IPR003593">
    <property type="entry name" value="AAA+_ATPase"/>
</dbReference>
<dbReference type="SUPFAM" id="SSF54211">
    <property type="entry name" value="Ribosomal protein S5 domain 2-like"/>
    <property type="match status" value="1"/>
</dbReference>
<dbReference type="SUPFAM" id="SSF52540">
    <property type="entry name" value="P-loop containing nucleoside triphosphate hydrolases"/>
    <property type="match status" value="1"/>
</dbReference>
<protein>
    <submittedName>
        <fullName evidence="3">MG(2+) CHELATASE FAMILY PROTEIN / ComM-related protein</fullName>
    </submittedName>
</protein>
<dbReference type="eggNOG" id="COG0606">
    <property type="taxonomic scope" value="Bacteria"/>
</dbReference>
<dbReference type="Pfam" id="PF13335">
    <property type="entry name" value="Mg_chelatase_C"/>
    <property type="match status" value="1"/>
</dbReference>
<sequence length="500" mass="53092">MVPVTASSSSIARIRSFAFAGIDAIPVTVEIQIASGLPAFIIVGLPDKTVGESRERVRAALAALGLALPPKRILINLVPADLPKEGSHFDLPIALAIMTAMGILSHEAVAAYSAIGELSLDGRLQATGGVLSAALETVRHQLGLICPRPQAQEARWASDTLDILAPDTLRALLSHFNGEHVLPSPELEPVARSAPLNDLALVKGMDIGRRALEIAACGAHSLLMSGPPGAGKSMLAQCLPSILPDLTHEQILECSRIHSLGGQASGSTLITQPPFRAPHHSTTLPALVGGGSRSRPGEVSLAHNGVLFLDELPEFSRSCLESLRQPLETGAITVARARQTVLYPSRFQFIAAMNPCRCGYLGDAERACRKAPQCGEEYLSRLSGPMLDRIDLSLFVTPVSPLDMITAPAGENSAAVRARVVKARQFQIARQGVPNAQVAAQDIVLTPDARHLVSEAGTRLRLSARGLTRLLRVARSIADLDHATDVGAPHLREALGFRMR</sequence>
<evidence type="ECO:0000313" key="4">
    <source>
        <dbReference type="Proteomes" id="UP000027583"/>
    </source>
</evidence>
<evidence type="ECO:0000256" key="1">
    <source>
        <dbReference type="ARBA" id="ARBA00006354"/>
    </source>
</evidence>
<proteinExistence type="inferred from homology"/>
<dbReference type="Pfam" id="PF01078">
    <property type="entry name" value="Mg_chelatase"/>
    <property type="match status" value="1"/>
</dbReference>
<dbReference type="InterPro" id="IPR020568">
    <property type="entry name" value="Ribosomal_Su5_D2-typ_SF"/>
</dbReference>
<dbReference type="Gene3D" id="3.30.230.10">
    <property type="match status" value="1"/>
</dbReference>
<dbReference type="Gene3D" id="3.40.50.300">
    <property type="entry name" value="P-loop containing nucleotide triphosphate hydrolases"/>
    <property type="match status" value="1"/>
</dbReference>
<dbReference type="InterPro" id="IPR045006">
    <property type="entry name" value="CHLI-like"/>
</dbReference>
<dbReference type="InterPro" id="IPR014721">
    <property type="entry name" value="Ribsml_uS5_D2-typ_fold_subgr"/>
</dbReference>
<dbReference type="SMART" id="SM00382">
    <property type="entry name" value="AAA"/>
    <property type="match status" value="1"/>
</dbReference>
<dbReference type="InterPro" id="IPR027417">
    <property type="entry name" value="P-loop_NTPase"/>
</dbReference>
<name>A0A060QF62_9PROT</name>
<dbReference type="PANTHER" id="PTHR32039">
    <property type="entry name" value="MAGNESIUM-CHELATASE SUBUNIT CHLI"/>
    <property type="match status" value="1"/>
</dbReference>
<evidence type="ECO:0000313" key="3">
    <source>
        <dbReference type="EMBL" id="CDG39323.1"/>
    </source>
</evidence>